<evidence type="ECO:0000256" key="4">
    <source>
        <dbReference type="ARBA" id="ARBA00023040"/>
    </source>
</evidence>
<feature type="transmembrane region" description="Helical" evidence="9">
    <location>
        <begin position="53"/>
        <end position="71"/>
    </location>
</feature>
<keyword evidence="6 11" id="KW-0675">Receptor</keyword>
<dbReference type="GO" id="GO:0016020">
    <property type="term" value="C:membrane"/>
    <property type="evidence" value="ECO:0007669"/>
    <property type="project" value="UniProtKB-SubCell"/>
</dbReference>
<keyword evidence="2 9" id="KW-0812">Transmembrane</keyword>
<evidence type="ECO:0000256" key="7">
    <source>
        <dbReference type="ARBA" id="ARBA00023224"/>
    </source>
</evidence>
<dbReference type="CDD" id="cd00637">
    <property type="entry name" value="7tm_classA_rhodopsin-like"/>
    <property type="match status" value="1"/>
</dbReference>
<dbReference type="InterPro" id="IPR000276">
    <property type="entry name" value="GPCR_Rhodpsn"/>
</dbReference>
<proteinExistence type="evidence at transcript level"/>
<feature type="region of interest" description="Disordered" evidence="8">
    <location>
        <begin position="235"/>
        <end position="315"/>
    </location>
</feature>
<organism evidence="11">
    <name type="scientific">Magallana gigas</name>
    <name type="common">Pacific oyster</name>
    <name type="synonym">Crassostrea gigas</name>
    <dbReference type="NCBI Taxonomy" id="29159"/>
    <lineage>
        <taxon>Eukaryota</taxon>
        <taxon>Metazoa</taxon>
        <taxon>Spiralia</taxon>
        <taxon>Lophotrochozoa</taxon>
        <taxon>Mollusca</taxon>
        <taxon>Bivalvia</taxon>
        <taxon>Autobranchia</taxon>
        <taxon>Pteriomorphia</taxon>
        <taxon>Ostreida</taxon>
        <taxon>Ostreoidea</taxon>
        <taxon>Ostreidae</taxon>
        <taxon>Magallana</taxon>
    </lineage>
</organism>
<name>A0AAU8L217_MAGGI</name>
<evidence type="ECO:0000313" key="11">
    <source>
        <dbReference type="EMBL" id="XCN40342.1"/>
    </source>
</evidence>
<comment type="subcellular location">
    <subcellularLocation>
        <location evidence="1">Membrane</location>
        <topology evidence="1">Multi-pass membrane protein</topology>
    </subcellularLocation>
</comment>
<evidence type="ECO:0000259" key="10">
    <source>
        <dbReference type="PROSITE" id="PS50262"/>
    </source>
</evidence>
<protein>
    <submittedName>
        <fullName evidence="11">Alpha2 adrenergic receptor</fullName>
    </submittedName>
</protein>
<dbReference type="GO" id="GO:0004930">
    <property type="term" value="F:G protein-coupled receptor activity"/>
    <property type="evidence" value="ECO:0007669"/>
    <property type="project" value="UniProtKB-KW"/>
</dbReference>
<keyword evidence="3 9" id="KW-1133">Transmembrane helix</keyword>
<dbReference type="PANTHER" id="PTHR24238">
    <property type="entry name" value="G-PROTEIN COUPLED RECEPTOR"/>
    <property type="match status" value="1"/>
</dbReference>
<keyword evidence="5 9" id="KW-0472">Membrane</keyword>
<evidence type="ECO:0000256" key="9">
    <source>
        <dbReference type="SAM" id="Phobius"/>
    </source>
</evidence>
<dbReference type="InterPro" id="IPR017452">
    <property type="entry name" value="GPCR_Rhodpsn_7TM"/>
</dbReference>
<feature type="domain" description="G-protein coupled receptors family 1 profile" evidence="10">
    <location>
        <begin position="33"/>
        <end position="343"/>
    </location>
</feature>
<feature type="transmembrane region" description="Helical" evidence="9">
    <location>
        <begin position="130"/>
        <end position="150"/>
    </location>
</feature>
<dbReference type="SUPFAM" id="SSF81321">
    <property type="entry name" value="Family A G protein-coupled receptor-like"/>
    <property type="match status" value="1"/>
</dbReference>
<accession>A0AAU8L217</accession>
<sequence>MVLDEPNTPIRADYEYTLFVVMMTSFAVCGAVGNILIIAIYFVNTRAFAVRKYILTLSVVDLIICVILIPYTILFEFNLVSDDVSCHGMEVIRHSLVIFSNLILLLIAGERLLIVWKPMERKVNEKIKTGLILALLLVSVISSIPAAMIFEVKSHSHKESAENATNTKNSTIEMVNETATPEYCRYTSSILGKTGSEIYRDFLSFLFSAELLLLVVSYIIVYVLLYTHKKRLRHSMSFNGGHPKSSITKRGKENNPSPSENIPMRGTRTESRSRPENDAGSTTVQEFSTASHGSGMDETRRRGGGRNLRRQNGAPRTHVSRKTWSMLFVCTFIYVICWIPFFLAVFNVCDFLIFRYFFFLGHATNPIVYSIVNDKVRNAIKGLPTKIARACNNCFTRN</sequence>
<evidence type="ECO:0000256" key="3">
    <source>
        <dbReference type="ARBA" id="ARBA00022989"/>
    </source>
</evidence>
<keyword evidence="7" id="KW-0807">Transducer</keyword>
<feature type="transmembrane region" description="Helical" evidence="9">
    <location>
        <begin position="202"/>
        <end position="226"/>
    </location>
</feature>
<feature type="transmembrane region" description="Helical" evidence="9">
    <location>
        <begin position="91"/>
        <end position="109"/>
    </location>
</feature>
<evidence type="ECO:0000256" key="8">
    <source>
        <dbReference type="SAM" id="MobiDB-lite"/>
    </source>
</evidence>
<feature type="compositionally biased region" description="Basic and acidic residues" evidence="8">
    <location>
        <begin position="267"/>
        <end position="277"/>
    </location>
</feature>
<feature type="transmembrane region" description="Helical" evidence="9">
    <location>
        <begin position="326"/>
        <end position="346"/>
    </location>
</feature>
<dbReference type="PANTHER" id="PTHR24238:SF47">
    <property type="entry name" value="ECDYSTEROIDS_DOPAMINE RECEPTOR-RELATED"/>
    <property type="match status" value="1"/>
</dbReference>
<dbReference type="PROSITE" id="PS50262">
    <property type="entry name" value="G_PROTEIN_RECEP_F1_2"/>
    <property type="match status" value="1"/>
</dbReference>
<keyword evidence="4" id="KW-0297">G-protein coupled receptor</keyword>
<dbReference type="AlphaFoldDB" id="A0AAU8L217"/>
<evidence type="ECO:0000256" key="1">
    <source>
        <dbReference type="ARBA" id="ARBA00004141"/>
    </source>
</evidence>
<dbReference type="Pfam" id="PF00001">
    <property type="entry name" value="7tm_1"/>
    <property type="match status" value="1"/>
</dbReference>
<dbReference type="EMBL" id="PP926440">
    <property type="protein sequence ID" value="XCN40342.1"/>
    <property type="molecule type" value="mRNA"/>
</dbReference>
<feature type="compositionally biased region" description="Polar residues" evidence="8">
    <location>
        <begin position="279"/>
        <end position="292"/>
    </location>
</feature>
<evidence type="ECO:0000256" key="6">
    <source>
        <dbReference type="ARBA" id="ARBA00023170"/>
    </source>
</evidence>
<evidence type="ECO:0000256" key="5">
    <source>
        <dbReference type="ARBA" id="ARBA00023136"/>
    </source>
</evidence>
<reference evidence="11" key="1">
    <citation type="submission" date="2024-06" db="EMBL/GenBank/DDBJ databases">
        <authorList>
            <person name="Li M."/>
        </authorList>
    </citation>
    <scope>NUCLEOTIDE SEQUENCE</scope>
</reference>
<feature type="transmembrane region" description="Helical" evidence="9">
    <location>
        <begin position="16"/>
        <end position="41"/>
    </location>
</feature>
<dbReference type="Gene3D" id="1.20.1070.10">
    <property type="entry name" value="Rhodopsin 7-helix transmembrane proteins"/>
    <property type="match status" value="1"/>
</dbReference>
<feature type="transmembrane region" description="Helical" evidence="9">
    <location>
        <begin position="352"/>
        <end position="372"/>
    </location>
</feature>
<evidence type="ECO:0000256" key="2">
    <source>
        <dbReference type="ARBA" id="ARBA00022692"/>
    </source>
</evidence>
<dbReference type="PRINTS" id="PR00237">
    <property type="entry name" value="GPCRRHODOPSN"/>
</dbReference>